<organism evidence="1 2">
    <name type="scientific">Spiromyces aspiralis</name>
    <dbReference type="NCBI Taxonomy" id="68401"/>
    <lineage>
        <taxon>Eukaryota</taxon>
        <taxon>Fungi</taxon>
        <taxon>Fungi incertae sedis</taxon>
        <taxon>Zoopagomycota</taxon>
        <taxon>Kickxellomycotina</taxon>
        <taxon>Kickxellomycetes</taxon>
        <taxon>Kickxellales</taxon>
        <taxon>Kickxellaceae</taxon>
        <taxon>Spiromyces</taxon>
    </lineage>
</organism>
<evidence type="ECO:0000313" key="1">
    <source>
        <dbReference type="EMBL" id="KAJ1678110.1"/>
    </source>
</evidence>
<gene>
    <name evidence="1" type="primary">APR1</name>
    <name evidence="1" type="ORF">EV182_004755</name>
</gene>
<dbReference type="EMBL" id="JAMZIH010001534">
    <property type="protein sequence ID" value="KAJ1678110.1"/>
    <property type="molecule type" value="Genomic_DNA"/>
</dbReference>
<feature type="non-terminal residue" evidence="1">
    <location>
        <position position="1"/>
    </location>
</feature>
<evidence type="ECO:0000313" key="2">
    <source>
        <dbReference type="Proteomes" id="UP001145114"/>
    </source>
</evidence>
<proteinExistence type="predicted"/>
<comment type="caution">
    <text evidence="1">The sequence shown here is derived from an EMBL/GenBank/DDBJ whole genome shotgun (WGS) entry which is preliminary data.</text>
</comment>
<name>A0ACC1HNG7_9FUNG</name>
<protein>
    <submittedName>
        <fullName evidence="1">Aspartic proteinase</fullName>
        <ecNumber evidence="1">3.4.23.25</ecNumber>
    </submittedName>
</protein>
<reference evidence="1" key="1">
    <citation type="submission" date="2022-06" db="EMBL/GenBank/DDBJ databases">
        <title>Phylogenomic reconstructions and comparative analyses of Kickxellomycotina fungi.</title>
        <authorList>
            <person name="Reynolds N.K."/>
            <person name="Stajich J.E."/>
            <person name="Barry K."/>
            <person name="Grigoriev I.V."/>
            <person name="Crous P."/>
            <person name="Smith M.E."/>
        </authorList>
    </citation>
    <scope>NUCLEOTIDE SEQUENCE</scope>
    <source>
        <strain evidence="1">RSA 2271</strain>
    </source>
</reference>
<keyword evidence="2" id="KW-1185">Reference proteome</keyword>
<keyword evidence="1" id="KW-0378">Hydrolase</keyword>
<dbReference type="EC" id="3.4.23.25" evidence="1"/>
<sequence>VPLKKVDESPRDSLQRFADTGRYVAQKYLKLGRAHSLEVQGAEAAMREQVLPENDDGSVAYGVPISNFMNAQYYGEISLGTPPQVFKVVFDTGSSNLWVPSTECTSIACFFHTRYDSSASETYKANGTKFAIRYGTGSMEGFISNDVLKVGDIEIKHQDFAEATKEPGLTFAFGRFDGIFGLGYDTISVNHIIPPFYNMVAEKLVEKPVFSFYLTDDNKDKGPGEMVLGGTNPDHYSGELKWAKVRRRGYWEVDLDKVKFGDEELELHNTGAAIDTGSSLLVIPSVLAELINKKIGATKNWAGQYTVACERVPSLPPLSLTLGGHKFELNSEDYILNVQGQCMSGFMGMDVPEPLGPIWIIGDVFLRKYYTVYDLGNDRVGFAPAK</sequence>
<accession>A0ACC1HNG7</accession>
<dbReference type="Proteomes" id="UP001145114">
    <property type="component" value="Unassembled WGS sequence"/>
</dbReference>